<name>A0A1Z1FDL8_9SPHN</name>
<dbReference type="PANTHER" id="PTHR34475:SF1">
    <property type="entry name" value="CYTOSKELETON PROTEIN RODZ"/>
    <property type="match status" value="1"/>
</dbReference>
<dbReference type="RefSeq" id="WP_066846897.1">
    <property type="nucleotide sequence ID" value="NZ_CP019602.1"/>
</dbReference>
<dbReference type="InterPro" id="IPR010982">
    <property type="entry name" value="Lambda_DNA-bd_dom_sf"/>
</dbReference>
<keyword evidence="5" id="KW-1185">Reference proteome</keyword>
<protein>
    <submittedName>
        <fullName evidence="4">Helix-turn-helix domain-containing protein</fullName>
    </submittedName>
</protein>
<sequence length="278" mass="30067">MDENEIDERAPTGRTVSDTLRQERERQGMSRKDLSDRTKISERHLIAIDEGDFSAMPSRTYIIGFVRSYANALGLDAPVLVQRLRDEMGMAEKVRPERNLDHMEPGDPERNPSGRLTWIVLAAVIAVMVIVVVAWRGLFMPAAQLPPLEDEQQQAPVAAAPQPAQADAAAADPASQEVVFTATVDGVWVKFYDRSGSQLFQKQMALNESFTIPADAEGPQIWTGRPEALRITVGGRAVPPLAEEQSVVRDIPVDSAALLARPAGPGLPQPGAAGTTGG</sequence>
<evidence type="ECO:0000256" key="2">
    <source>
        <dbReference type="SAM" id="Phobius"/>
    </source>
</evidence>
<evidence type="ECO:0000256" key="1">
    <source>
        <dbReference type="SAM" id="MobiDB-lite"/>
    </source>
</evidence>
<organism evidence="4 5">
    <name type="scientific">Croceicoccus marinus</name>
    <dbReference type="NCBI Taxonomy" id="450378"/>
    <lineage>
        <taxon>Bacteria</taxon>
        <taxon>Pseudomonadati</taxon>
        <taxon>Pseudomonadota</taxon>
        <taxon>Alphaproteobacteria</taxon>
        <taxon>Sphingomonadales</taxon>
        <taxon>Erythrobacteraceae</taxon>
        <taxon>Croceicoccus</taxon>
    </lineage>
</organism>
<dbReference type="CDD" id="cd00093">
    <property type="entry name" value="HTH_XRE"/>
    <property type="match status" value="1"/>
</dbReference>
<dbReference type="KEGG" id="cman:A9D14_12335"/>
<keyword evidence="2" id="KW-1133">Transmembrane helix</keyword>
<dbReference type="InterPro" id="IPR025194">
    <property type="entry name" value="RodZ-like_C"/>
</dbReference>
<feature type="transmembrane region" description="Helical" evidence="2">
    <location>
        <begin position="116"/>
        <end position="135"/>
    </location>
</feature>
<evidence type="ECO:0000313" key="5">
    <source>
        <dbReference type="Proteomes" id="UP000195807"/>
    </source>
</evidence>
<feature type="region of interest" description="Disordered" evidence="1">
    <location>
        <begin position="1"/>
        <end position="37"/>
    </location>
</feature>
<accession>A0A1Z1FDL8</accession>
<dbReference type="Pfam" id="PF13464">
    <property type="entry name" value="RodZ_C"/>
    <property type="match status" value="1"/>
</dbReference>
<dbReference type="AlphaFoldDB" id="A0A1Z1FDL8"/>
<dbReference type="GO" id="GO:0003677">
    <property type="term" value="F:DNA binding"/>
    <property type="evidence" value="ECO:0007669"/>
    <property type="project" value="InterPro"/>
</dbReference>
<dbReference type="EMBL" id="CP019602">
    <property type="protein sequence ID" value="ARU16816.1"/>
    <property type="molecule type" value="Genomic_DNA"/>
</dbReference>
<evidence type="ECO:0000313" key="4">
    <source>
        <dbReference type="EMBL" id="ARU16816.1"/>
    </source>
</evidence>
<feature type="domain" description="Cytoskeleton protein RodZ-like C-terminal" evidence="3">
    <location>
        <begin position="181"/>
        <end position="251"/>
    </location>
</feature>
<feature type="compositionally biased region" description="Basic and acidic residues" evidence="1">
    <location>
        <begin position="20"/>
        <end position="37"/>
    </location>
</feature>
<dbReference type="PANTHER" id="PTHR34475">
    <property type="match status" value="1"/>
</dbReference>
<evidence type="ECO:0000259" key="3">
    <source>
        <dbReference type="Pfam" id="PF13464"/>
    </source>
</evidence>
<keyword evidence="2" id="KW-0812">Transmembrane</keyword>
<proteinExistence type="predicted"/>
<dbReference type="InterPro" id="IPR001387">
    <property type="entry name" value="Cro/C1-type_HTH"/>
</dbReference>
<dbReference type="OrthoDB" id="9790252at2"/>
<reference evidence="4 5" key="1">
    <citation type="submission" date="2017-01" db="EMBL/GenBank/DDBJ databases">
        <title>Complete genome sequence of esterase-producing bacterium Croceicoccus marinus E4A9.</title>
        <authorList>
            <person name="Wu Y.-H."/>
            <person name="Cheng H."/>
            <person name="Xu L."/>
            <person name="Huo Y.-Y."/>
            <person name="Wang C.-S."/>
            <person name="Xu X.-W."/>
        </authorList>
    </citation>
    <scope>NUCLEOTIDE SEQUENCE [LARGE SCALE GENOMIC DNA]</scope>
    <source>
        <strain evidence="4 5">E4A9</strain>
    </source>
</reference>
<gene>
    <name evidence="4" type="ORF">A9D14_12335</name>
</gene>
<dbReference type="Pfam" id="PF13413">
    <property type="entry name" value="HTH_25"/>
    <property type="match status" value="1"/>
</dbReference>
<dbReference type="Gene3D" id="1.10.260.40">
    <property type="entry name" value="lambda repressor-like DNA-binding domains"/>
    <property type="match status" value="1"/>
</dbReference>
<dbReference type="SUPFAM" id="SSF47413">
    <property type="entry name" value="lambda repressor-like DNA-binding domains"/>
    <property type="match status" value="1"/>
</dbReference>
<dbReference type="STRING" id="450378.GCA_001661675_02477"/>
<dbReference type="Proteomes" id="UP000195807">
    <property type="component" value="Chromosome"/>
</dbReference>
<feature type="region of interest" description="Disordered" evidence="1">
    <location>
        <begin position="153"/>
        <end position="172"/>
    </location>
</feature>
<dbReference type="InterPro" id="IPR050400">
    <property type="entry name" value="Bact_Cytoskel_RodZ"/>
</dbReference>
<keyword evidence="2" id="KW-0472">Membrane</keyword>